<dbReference type="Proteomes" id="UP001157167">
    <property type="component" value="Unassembled WGS sequence"/>
</dbReference>
<protein>
    <submittedName>
        <fullName evidence="1">Uncharacterized protein</fullName>
    </submittedName>
</protein>
<accession>A0ABQ6FGQ2</accession>
<comment type="caution">
    <text evidence="1">The sequence shown here is derived from an EMBL/GenBank/DDBJ whole genome shotgun (WGS) entry which is preliminary data.</text>
</comment>
<name>A0ABQ6FGQ2_9RHOO</name>
<gene>
    <name evidence="1" type="ORF">GCM10007933_43320</name>
</gene>
<evidence type="ECO:0000313" key="1">
    <source>
        <dbReference type="EMBL" id="GLT24820.1"/>
    </source>
</evidence>
<reference evidence="2" key="1">
    <citation type="journal article" date="2019" name="Int. J. Syst. Evol. Microbiol.">
        <title>The Global Catalogue of Microorganisms (GCM) 10K type strain sequencing project: providing services to taxonomists for standard genome sequencing and annotation.</title>
        <authorList>
            <consortium name="The Broad Institute Genomics Platform"/>
            <consortium name="The Broad Institute Genome Sequencing Center for Infectious Disease"/>
            <person name="Wu L."/>
            <person name="Ma J."/>
        </authorList>
    </citation>
    <scope>NUCLEOTIDE SEQUENCE [LARGE SCALE GENOMIC DNA]</scope>
    <source>
        <strain evidence="2">NBRC 102407</strain>
    </source>
</reference>
<proteinExistence type="predicted"/>
<dbReference type="EMBL" id="BSPX01000260">
    <property type="protein sequence ID" value="GLT24820.1"/>
    <property type="molecule type" value="Genomic_DNA"/>
</dbReference>
<organism evidence="1 2">
    <name type="scientific">Zoogloea oryzae</name>
    <dbReference type="NCBI Taxonomy" id="310767"/>
    <lineage>
        <taxon>Bacteria</taxon>
        <taxon>Pseudomonadati</taxon>
        <taxon>Pseudomonadota</taxon>
        <taxon>Betaproteobacteria</taxon>
        <taxon>Rhodocyclales</taxon>
        <taxon>Zoogloeaceae</taxon>
        <taxon>Zoogloea</taxon>
    </lineage>
</organism>
<keyword evidence="2" id="KW-1185">Reference proteome</keyword>
<evidence type="ECO:0000313" key="2">
    <source>
        <dbReference type="Proteomes" id="UP001157167"/>
    </source>
</evidence>
<sequence length="59" mass="6849">MEEKGEVRVIEVDEDVSEVAVGTCDAIELKWLKYFRTPLEPVFGYDIPHMFLGIIIFFL</sequence>